<evidence type="ECO:0000256" key="13">
    <source>
        <dbReference type="ARBA" id="ARBA00022741"/>
    </source>
</evidence>
<dbReference type="CDD" id="cd04243">
    <property type="entry name" value="AAK_AK-HSDH-like"/>
    <property type="match status" value="1"/>
</dbReference>
<evidence type="ECO:0000313" key="27">
    <source>
        <dbReference type="EMBL" id="MPM04423.1"/>
    </source>
</evidence>
<evidence type="ECO:0000256" key="24">
    <source>
        <dbReference type="ARBA" id="ARBA00048561"/>
    </source>
</evidence>
<comment type="cofactor">
    <cofactor evidence="1">
        <name>a metal cation</name>
        <dbReference type="ChEBI" id="CHEBI:25213"/>
    </cofactor>
</comment>
<dbReference type="FunFam" id="3.30.2130.10:FF:000001">
    <property type="entry name" value="Bifunctional aspartokinase/homoserine dehydrogenase"/>
    <property type="match status" value="1"/>
</dbReference>
<comment type="catalytic activity">
    <reaction evidence="24">
        <text>L-aspartate + ATP = 4-phospho-L-aspartate + ADP</text>
        <dbReference type="Rhea" id="RHEA:23776"/>
        <dbReference type="ChEBI" id="CHEBI:29991"/>
        <dbReference type="ChEBI" id="CHEBI:30616"/>
        <dbReference type="ChEBI" id="CHEBI:57535"/>
        <dbReference type="ChEBI" id="CHEBI:456216"/>
        <dbReference type="EC" id="2.7.2.4"/>
    </reaction>
    <physiologicalReaction direction="left-to-right" evidence="24">
        <dbReference type="Rhea" id="RHEA:23777"/>
    </physiologicalReaction>
</comment>
<evidence type="ECO:0000256" key="2">
    <source>
        <dbReference type="ARBA" id="ARBA00004986"/>
    </source>
</evidence>
<evidence type="ECO:0000256" key="19">
    <source>
        <dbReference type="ARBA" id="ARBA00023053"/>
    </source>
</evidence>
<dbReference type="GO" id="GO:0004412">
    <property type="term" value="F:homoserine dehydrogenase activity"/>
    <property type="evidence" value="ECO:0007669"/>
    <property type="project" value="UniProtKB-EC"/>
</dbReference>
<gene>
    <name evidence="27" type="primary">thrA_6</name>
    <name evidence="27" type="ORF">SDC9_50700</name>
</gene>
<keyword evidence="19" id="KW-0915">Sodium</keyword>
<evidence type="ECO:0000256" key="1">
    <source>
        <dbReference type="ARBA" id="ARBA00001920"/>
    </source>
</evidence>
<dbReference type="Gene3D" id="3.40.50.720">
    <property type="entry name" value="NAD(P)-binding Rossmann-like Domain"/>
    <property type="match status" value="1"/>
</dbReference>
<dbReference type="InterPro" id="IPR005106">
    <property type="entry name" value="Asp/hSer_DH_NAD-bd"/>
</dbReference>
<dbReference type="InterPro" id="IPR019811">
    <property type="entry name" value="HDH_CS"/>
</dbReference>
<dbReference type="InterPro" id="IPR001048">
    <property type="entry name" value="Asp/Glu/Uridylate_kinase"/>
</dbReference>
<proteinExistence type="inferred from homology"/>
<comment type="pathway">
    <text evidence="5">Amino-acid biosynthesis; L-threonine biosynthesis; L-threonine from L-aspartate: step 1/5.</text>
</comment>
<dbReference type="PIRSF" id="PIRSF000727">
    <property type="entry name" value="ThrA"/>
    <property type="match status" value="1"/>
</dbReference>
<accession>A0A644WQ43</accession>
<dbReference type="PANTHER" id="PTHR43070:SF3">
    <property type="entry name" value="HOMOSERINE DEHYDROGENASE"/>
    <property type="match status" value="1"/>
</dbReference>
<comment type="catalytic activity">
    <reaction evidence="25">
        <text>L-homoserine + NADP(+) = L-aspartate 4-semialdehyde + NADPH + H(+)</text>
        <dbReference type="Rhea" id="RHEA:15761"/>
        <dbReference type="ChEBI" id="CHEBI:15378"/>
        <dbReference type="ChEBI" id="CHEBI:57476"/>
        <dbReference type="ChEBI" id="CHEBI:57783"/>
        <dbReference type="ChEBI" id="CHEBI:58349"/>
        <dbReference type="ChEBI" id="CHEBI:537519"/>
        <dbReference type="EC" id="1.1.1.3"/>
    </reaction>
    <physiologicalReaction direction="right-to-left" evidence="25">
        <dbReference type="Rhea" id="RHEA:15763"/>
    </physiologicalReaction>
</comment>
<evidence type="ECO:0000256" key="18">
    <source>
        <dbReference type="ARBA" id="ARBA00023027"/>
    </source>
</evidence>
<evidence type="ECO:0000256" key="4">
    <source>
        <dbReference type="ARBA" id="ARBA00005062"/>
    </source>
</evidence>
<evidence type="ECO:0000256" key="22">
    <source>
        <dbReference type="ARBA" id="ARBA00023268"/>
    </source>
</evidence>
<dbReference type="GO" id="GO:0004072">
    <property type="term" value="F:aspartate kinase activity"/>
    <property type="evidence" value="ECO:0007669"/>
    <property type="project" value="UniProtKB-EC"/>
</dbReference>
<dbReference type="Pfam" id="PF03447">
    <property type="entry name" value="NAD_binding_3"/>
    <property type="match status" value="1"/>
</dbReference>
<organism evidence="27">
    <name type="scientific">bioreactor metagenome</name>
    <dbReference type="NCBI Taxonomy" id="1076179"/>
    <lineage>
        <taxon>unclassified sequences</taxon>
        <taxon>metagenomes</taxon>
        <taxon>ecological metagenomes</taxon>
    </lineage>
</organism>
<dbReference type="SUPFAM" id="SSF55021">
    <property type="entry name" value="ACT-like"/>
    <property type="match status" value="2"/>
</dbReference>
<comment type="similarity">
    <text evidence="7">In the N-terminal section; belongs to the aspartokinase family.</text>
</comment>
<dbReference type="InterPro" id="IPR002912">
    <property type="entry name" value="ACT_dom"/>
</dbReference>
<dbReference type="InterPro" id="IPR036291">
    <property type="entry name" value="NAD(P)-bd_dom_sf"/>
</dbReference>
<evidence type="ECO:0000256" key="23">
    <source>
        <dbReference type="ARBA" id="ARBA00044938"/>
    </source>
</evidence>
<evidence type="ECO:0000256" key="16">
    <source>
        <dbReference type="ARBA" id="ARBA00022857"/>
    </source>
</evidence>
<comment type="caution">
    <text evidence="27">The sequence shown here is derived from an EMBL/GenBank/DDBJ whole genome shotgun (WGS) entry which is preliminary data.</text>
</comment>
<dbReference type="PANTHER" id="PTHR43070">
    <property type="match status" value="1"/>
</dbReference>
<evidence type="ECO:0000256" key="12">
    <source>
        <dbReference type="ARBA" id="ARBA00022723"/>
    </source>
</evidence>
<evidence type="ECO:0000256" key="7">
    <source>
        <dbReference type="ARBA" id="ARBA00010046"/>
    </source>
</evidence>
<dbReference type="Gene3D" id="3.30.360.10">
    <property type="entry name" value="Dihydrodipicolinate Reductase, domain 2"/>
    <property type="match status" value="1"/>
</dbReference>
<dbReference type="UniPathway" id="UPA00050">
    <property type="reaction ID" value="UER00063"/>
</dbReference>
<comment type="subunit">
    <text evidence="8">Homotetramer.</text>
</comment>
<evidence type="ECO:0000256" key="14">
    <source>
        <dbReference type="ARBA" id="ARBA00022777"/>
    </source>
</evidence>
<dbReference type="GO" id="GO:0046872">
    <property type="term" value="F:metal ion binding"/>
    <property type="evidence" value="ECO:0007669"/>
    <property type="project" value="UniProtKB-KW"/>
</dbReference>
<keyword evidence="22" id="KW-0511">Multifunctional enzyme</keyword>
<evidence type="ECO:0000256" key="11">
    <source>
        <dbReference type="ARBA" id="ARBA00022697"/>
    </source>
</evidence>
<evidence type="ECO:0000259" key="26">
    <source>
        <dbReference type="PROSITE" id="PS51671"/>
    </source>
</evidence>
<evidence type="ECO:0000256" key="17">
    <source>
        <dbReference type="ARBA" id="ARBA00023002"/>
    </source>
</evidence>
<dbReference type="AlphaFoldDB" id="A0A644WQ43"/>
<dbReference type="InterPro" id="IPR001341">
    <property type="entry name" value="Asp_kinase"/>
</dbReference>
<evidence type="ECO:0000256" key="5">
    <source>
        <dbReference type="ARBA" id="ARBA00005139"/>
    </source>
</evidence>
<evidence type="ECO:0000256" key="20">
    <source>
        <dbReference type="ARBA" id="ARBA00023154"/>
    </source>
</evidence>
<name>A0A644WQ43_9ZZZZ</name>
<comment type="similarity">
    <text evidence="6">In the C-terminal section; belongs to the homoserine dehydrogenase family.</text>
</comment>
<keyword evidence="21" id="KW-0486">Methionine biosynthesis</keyword>
<dbReference type="InterPro" id="IPR036393">
    <property type="entry name" value="AceGlu_kinase-like_sf"/>
</dbReference>
<comment type="pathway">
    <text evidence="2">Amino-acid biosynthesis; L-methionine biosynthesis via de novo pathway; L-homoserine from L-aspartate: step 1/3.</text>
</comment>
<dbReference type="Gene3D" id="1.20.120.1320">
    <property type="entry name" value="Aspartokinase, catalytic domain"/>
    <property type="match status" value="1"/>
</dbReference>
<dbReference type="EMBL" id="VSSQ01001038">
    <property type="protein sequence ID" value="MPM04423.1"/>
    <property type="molecule type" value="Genomic_DNA"/>
</dbReference>
<dbReference type="CDD" id="cd04921">
    <property type="entry name" value="ACT_AKi-HSDH-ThrA-like_1"/>
    <property type="match status" value="1"/>
</dbReference>
<comment type="pathway">
    <text evidence="3">Amino-acid biosynthesis; L-threonine biosynthesis; L-threonine from L-aspartate: step 3/5.</text>
</comment>
<dbReference type="Gene3D" id="3.30.2130.10">
    <property type="entry name" value="VC0802-like"/>
    <property type="match status" value="1"/>
</dbReference>
<dbReference type="InterPro" id="IPR042199">
    <property type="entry name" value="AsparK_Bifunc_asparK/hSer_DH"/>
</dbReference>
<keyword evidence="17" id="KW-0560">Oxidoreductase</keyword>
<evidence type="ECO:0000256" key="9">
    <source>
        <dbReference type="ARBA" id="ARBA00022605"/>
    </source>
</evidence>
<evidence type="ECO:0000256" key="15">
    <source>
        <dbReference type="ARBA" id="ARBA00022840"/>
    </source>
</evidence>
<dbReference type="NCBIfam" id="TIGR00657">
    <property type="entry name" value="asp_kinases"/>
    <property type="match status" value="1"/>
</dbReference>
<dbReference type="PROSITE" id="PS51671">
    <property type="entry name" value="ACT"/>
    <property type="match status" value="2"/>
</dbReference>
<evidence type="ECO:0000256" key="8">
    <source>
        <dbReference type="ARBA" id="ARBA00011881"/>
    </source>
</evidence>
<dbReference type="UniPathway" id="UPA00034">
    <property type="reaction ID" value="UER00015"/>
</dbReference>
<dbReference type="GO" id="GO:0009086">
    <property type="term" value="P:methionine biosynthetic process"/>
    <property type="evidence" value="ECO:0007669"/>
    <property type="project" value="UniProtKB-KW"/>
</dbReference>
<keyword evidence="18" id="KW-0520">NAD</keyword>
<dbReference type="InterPro" id="IPR054352">
    <property type="entry name" value="ACT_Aspartokinase"/>
</dbReference>
<keyword evidence="11" id="KW-0791">Threonine biosynthesis</keyword>
<keyword evidence="15" id="KW-0067">ATP-binding</keyword>
<dbReference type="Gene3D" id="3.40.1160.10">
    <property type="entry name" value="Acetylglutamate kinase-like"/>
    <property type="match status" value="1"/>
</dbReference>
<dbReference type="GO" id="GO:0009089">
    <property type="term" value="P:lysine biosynthetic process via diaminopimelate"/>
    <property type="evidence" value="ECO:0007669"/>
    <property type="project" value="UniProtKB-UniPathway"/>
</dbReference>
<dbReference type="GO" id="GO:0005524">
    <property type="term" value="F:ATP binding"/>
    <property type="evidence" value="ECO:0007669"/>
    <property type="project" value="UniProtKB-KW"/>
</dbReference>
<comment type="function">
    <text evidence="23">Bifunctional aspartate kinase and homoserine dehydrogenase that catalyzes the first and the third steps toward the synthesis of lysine, methionine and threonine from aspartate.</text>
</comment>
<keyword evidence="12" id="KW-0479">Metal-binding</keyword>
<dbReference type="PROSITE" id="PS01042">
    <property type="entry name" value="HOMOSER_DHGENASE"/>
    <property type="match status" value="1"/>
</dbReference>
<evidence type="ECO:0000256" key="3">
    <source>
        <dbReference type="ARBA" id="ARBA00005056"/>
    </source>
</evidence>
<dbReference type="Pfam" id="PF00742">
    <property type="entry name" value="Homoserine_dh"/>
    <property type="match status" value="1"/>
</dbReference>
<reference evidence="27" key="1">
    <citation type="submission" date="2019-08" db="EMBL/GenBank/DDBJ databases">
        <authorList>
            <person name="Kucharzyk K."/>
            <person name="Murdoch R.W."/>
            <person name="Higgins S."/>
            <person name="Loffler F."/>
        </authorList>
    </citation>
    <scope>NUCLEOTIDE SEQUENCE</scope>
</reference>
<dbReference type="SUPFAM" id="SSF53633">
    <property type="entry name" value="Carbamate kinase-like"/>
    <property type="match status" value="1"/>
</dbReference>
<keyword evidence="20" id="KW-0457">Lysine biosynthesis</keyword>
<keyword evidence="9" id="KW-0028">Amino-acid biosynthesis</keyword>
<dbReference type="GO" id="GO:0009088">
    <property type="term" value="P:threonine biosynthetic process"/>
    <property type="evidence" value="ECO:0007669"/>
    <property type="project" value="UniProtKB-UniPathway"/>
</dbReference>
<dbReference type="NCBIfam" id="NF006959">
    <property type="entry name" value="PRK09436.1"/>
    <property type="match status" value="1"/>
</dbReference>
<dbReference type="PROSITE" id="PS00324">
    <property type="entry name" value="ASPARTOKINASE"/>
    <property type="match status" value="1"/>
</dbReference>
<dbReference type="UniPathway" id="UPA00051">
    <property type="reaction ID" value="UER00462"/>
</dbReference>
<protein>
    <submittedName>
        <fullName evidence="27">Bifunctional aspartokinase/homoserine dehydrogenase 1</fullName>
    </submittedName>
</protein>
<evidence type="ECO:0000256" key="21">
    <source>
        <dbReference type="ARBA" id="ARBA00023167"/>
    </source>
</evidence>
<dbReference type="InterPro" id="IPR018042">
    <property type="entry name" value="Aspartate_kinase_CS"/>
</dbReference>
<evidence type="ECO:0000256" key="6">
    <source>
        <dbReference type="ARBA" id="ARBA00007952"/>
    </source>
</evidence>
<keyword evidence="10" id="KW-0808">Transferase</keyword>
<dbReference type="Pfam" id="PF00696">
    <property type="entry name" value="AA_kinase"/>
    <property type="match status" value="1"/>
</dbReference>
<comment type="pathway">
    <text evidence="4">Amino-acid biosynthesis; L-methionine biosynthesis via de novo pathway; L-homoserine from L-aspartate: step 3/3.</text>
</comment>
<dbReference type="InterPro" id="IPR045865">
    <property type="entry name" value="ACT-like_dom_sf"/>
</dbReference>
<evidence type="ECO:0000256" key="25">
    <source>
        <dbReference type="ARBA" id="ARBA00048841"/>
    </source>
</evidence>
<keyword evidence="16" id="KW-0521">NADP</keyword>
<evidence type="ECO:0000256" key="10">
    <source>
        <dbReference type="ARBA" id="ARBA00022679"/>
    </source>
</evidence>
<dbReference type="GO" id="GO:0050661">
    <property type="term" value="F:NADP binding"/>
    <property type="evidence" value="ECO:0007669"/>
    <property type="project" value="InterPro"/>
</dbReference>
<keyword evidence="13" id="KW-0547">Nucleotide-binding</keyword>
<dbReference type="InterPro" id="IPR011147">
    <property type="entry name" value="Bifunc_Aspkin/hSer_DH"/>
</dbReference>
<keyword evidence="14 27" id="KW-0418">Kinase</keyword>
<feature type="domain" description="ACT" evidence="26">
    <location>
        <begin position="319"/>
        <end position="391"/>
    </location>
</feature>
<dbReference type="Pfam" id="PF22468">
    <property type="entry name" value="ACT_9"/>
    <property type="match status" value="2"/>
</dbReference>
<dbReference type="InterPro" id="IPR001342">
    <property type="entry name" value="HDH_cat"/>
</dbReference>
<dbReference type="SUPFAM" id="SSF51735">
    <property type="entry name" value="NAD(P)-binding Rossmann-fold domains"/>
    <property type="match status" value="1"/>
</dbReference>
<feature type="domain" description="ACT" evidence="26">
    <location>
        <begin position="400"/>
        <end position="484"/>
    </location>
</feature>
<dbReference type="InterPro" id="IPR049638">
    <property type="entry name" value="AK-HD"/>
</dbReference>
<sequence length="784" mass="83647">MQVLKFGGSSVTNAVNISKVAAITAEAVKRDRTILVLSAIGGCTDSLIEAGRAAAAQDLRYLTIIDSLESRHIEIIDELIPIDFRPAIELKVKNIFNQLRDVCKGVCSLRELSPGSLDLIVSFGELLSTRIASVKFTSMGIGNHWADSRDIVKTVKHGDVNTAEINKTYSNIRKLLSSEKSRLHIIPGFISSDLQKRTTTLGRGGSDYTASLFAAAAGARVLQIWSDVDGMMTADPRIVPDAKCIRHISYKEAQELSHFGAKVIYPPTIQPAIESGIPIEVKNTFNPQAPGTYIESSPPETRGKIRGISGSSNISLLSMEGSGMVGIPGYSSRLFGALAGAGINIILITQASSVHTMCVAISESDADKAKEAADSAFAYEISLSKVNPLSVERGFSIISLVGDDMKNQSGTGGKMFNALGSEGINIRAIAQGSSEKNISVVVSSQDFNEAMRAVHKEFFGKRGERINLFIAGYGSVAKQLISILSEREDIAIAGITNSRKMLLSKTGIVPDKIAECLESGEDADIANFLSRAADMGLNNSIFADCTANGVVASLYSEFAMKGFSVVTCNKIALSAPLESWSRMKESFASSGKRILYETTVGAALPVIATIKQMVQSGDRIEKIEAILSGTLNYLLSSYNGTESIASLVSRAKELGYTEPDPRQDLSGTDVGRKALILSREIGILREPEDVDVKPFVPEDVEKLYKIAAAKGEKLRYVATISGTECRAGVQSLPADHPLAGTNGTNNTIIITSRDYPSPIVISGAGAGARQTATGLFNDILIAGL</sequence>
<dbReference type="SUPFAM" id="SSF55347">
    <property type="entry name" value="Glyceraldehyde-3-phosphate dehydrogenase-like, C-terminal domain"/>
    <property type="match status" value="1"/>
</dbReference>